<keyword evidence="9" id="KW-0735">Signal-anchor</keyword>
<keyword evidence="7 9" id="KW-0472">Membrane</keyword>
<evidence type="ECO:0000256" key="8">
    <source>
        <dbReference type="ARBA" id="ARBA00023180"/>
    </source>
</evidence>
<dbReference type="GO" id="GO:0016051">
    <property type="term" value="P:carbohydrate biosynthetic process"/>
    <property type="evidence" value="ECO:0007669"/>
    <property type="project" value="InterPro"/>
</dbReference>
<name>A0AAD8FJT6_BIOPF</name>
<dbReference type="InterPro" id="IPR018011">
    <property type="entry name" value="Carb_sulfotrans_8-10"/>
</dbReference>
<keyword evidence="3 9" id="KW-0808">Transferase</keyword>
<keyword evidence="9" id="KW-0119">Carbohydrate metabolism</keyword>
<comment type="similarity">
    <text evidence="2 9">Belongs to the sulfotransferase 2 family.</text>
</comment>
<evidence type="ECO:0000313" key="10">
    <source>
        <dbReference type="EMBL" id="KAK0067607.1"/>
    </source>
</evidence>
<organism evidence="10 11">
    <name type="scientific">Biomphalaria pfeifferi</name>
    <name type="common">Bloodfluke planorb</name>
    <name type="synonym">Freshwater snail</name>
    <dbReference type="NCBI Taxonomy" id="112525"/>
    <lineage>
        <taxon>Eukaryota</taxon>
        <taxon>Metazoa</taxon>
        <taxon>Spiralia</taxon>
        <taxon>Lophotrochozoa</taxon>
        <taxon>Mollusca</taxon>
        <taxon>Gastropoda</taxon>
        <taxon>Heterobranchia</taxon>
        <taxon>Euthyneura</taxon>
        <taxon>Panpulmonata</taxon>
        <taxon>Hygrophila</taxon>
        <taxon>Lymnaeoidea</taxon>
        <taxon>Planorbidae</taxon>
        <taxon>Biomphalaria</taxon>
    </lineage>
</organism>
<dbReference type="EC" id="2.8.2.-" evidence="9"/>
<dbReference type="PANTHER" id="PTHR12137:SF54">
    <property type="entry name" value="CARBOHYDRATE SULFOTRANSFERASE"/>
    <property type="match status" value="1"/>
</dbReference>
<evidence type="ECO:0000256" key="4">
    <source>
        <dbReference type="ARBA" id="ARBA00022692"/>
    </source>
</evidence>
<accession>A0AAD8FJT6</accession>
<keyword evidence="5 9" id="KW-1133">Transmembrane helix</keyword>
<reference evidence="10" key="1">
    <citation type="journal article" date="2023" name="PLoS Negl. Trop. Dis.">
        <title>A genome sequence for Biomphalaria pfeifferi, the major vector snail for the human-infecting parasite Schistosoma mansoni.</title>
        <authorList>
            <person name="Bu L."/>
            <person name="Lu L."/>
            <person name="Laidemitt M.R."/>
            <person name="Zhang S.M."/>
            <person name="Mutuku M."/>
            <person name="Mkoji G."/>
            <person name="Steinauer M."/>
            <person name="Loker E.S."/>
        </authorList>
    </citation>
    <scope>NUCLEOTIDE SEQUENCE</scope>
    <source>
        <strain evidence="10">KasaAsao</strain>
    </source>
</reference>
<gene>
    <name evidence="10" type="ORF">Bpfe_003114</name>
</gene>
<dbReference type="GO" id="GO:0008146">
    <property type="term" value="F:sulfotransferase activity"/>
    <property type="evidence" value="ECO:0007669"/>
    <property type="project" value="InterPro"/>
</dbReference>
<proteinExistence type="inferred from homology"/>
<dbReference type="InterPro" id="IPR005331">
    <property type="entry name" value="Sulfotransferase"/>
</dbReference>
<keyword evidence="11" id="KW-1185">Reference proteome</keyword>
<evidence type="ECO:0000256" key="6">
    <source>
        <dbReference type="ARBA" id="ARBA00023034"/>
    </source>
</evidence>
<evidence type="ECO:0000256" key="1">
    <source>
        <dbReference type="ARBA" id="ARBA00004323"/>
    </source>
</evidence>
<keyword evidence="6 9" id="KW-0333">Golgi apparatus</keyword>
<evidence type="ECO:0000256" key="5">
    <source>
        <dbReference type="ARBA" id="ARBA00022989"/>
    </source>
</evidence>
<keyword evidence="4 9" id="KW-0812">Transmembrane</keyword>
<evidence type="ECO:0000256" key="3">
    <source>
        <dbReference type="ARBA" id="ARBA00022679"/>
    </source>
</evidence>
<protein>
    <recommendedName>
        <fullName evidence="9">Carbohydrate sulfotransferase</fullName>
        <ecNumber evidence="9">2.8.2.-</ecNumber>
    </recommendedName>
</protein>
<evidence type="ECO:0000313" key="11">
    <source>
        <dbReference type="Proteomes" id="UP001233172"/>
    </source>
</evidence>
<dbReference type="Proteomes" id="UP001233172">
    <property type="component" value="Unassembled WGS sequence"/>
</dbReference>
<sequence length="498" mass="58266">MAKATRNATKYTFTVLVTAVVTYIITVSFTGQRLLVKRKISIDISTSANFERQQNETSTKLDGHENQNNLRHIEAVKSVCVHKDAPPTIPHSNSSVAQNMPIRGLVNRRVFSQRTYRTPTQEILSRRRRVEKVCRTTWVRGEVHGVFTHRSGVIYCYVPKAGCTFWKRVFTAAGFGNGQDPFSISRNTVHVQFGKGENYSSAHNETVYPTRLLVVRDPFSRLLASYLDKIYLPDFWSFEAKEIQRGRRECSSDFLRKHFEQMASKFQRTGQSYSTCSERMCAKYLTFAEFIEGSFQRQEPHWTPIHQICNPCVFKATHIVHLESFSQEVKPILAKMEMGHILNGMDQKKQVEFELDMLINYHFERIKEIEVYMFYRSCITLRELAYRLWQTFQWKGYIDPEMTYIVPDDTFAESSIKNDLIAQVRRARESGLGKVDLMVSARERFQAQVYQTLPKYLFENLMIKYKTDFQLFGYEDMRDSMYSSLYNNDLTETYKSEQ</sequence>
<comment type="caution">
    <text evidence="10">The sequence shown here is derived from an EMBL/GenBank/DDBJ whole genome shotgun (WGS) entry which is preliminary data.</text>
</comment>
<dbReference type="AlphaFoldDB" id="A0AAD8FJT6"/>
<dbReference type="EMBL" id="JASAOG010000007">
    <property type="protein sequence ID" value="KAK0067607.1"/>
    <property type="molecule type" value="Genomic_DNA"/>
</dbReference>
<comment type="subcellular location">
    <subcellularLocation>
        <location evidence="1 9">Golgi apparatus membrane</location>
        <topology evidence="1 9">Single-pass type II membrane protein</topology>
    </subcellularLocation>
</comment>
<feature type="transmembrane region" description="Helical" evidence="9">
    <location>
        <begin position="12"/>
        <end position="31"/>
    </location>
</feature>
<evidence type="ECO:0000256" key="7">
    <source>
        <dbReference type="ARBA" id="ARBA00023136"/>
    </source>
</evidence>
<evidence type="ECO:0000256" key="9">
    <source>
        <dbReference type="RuleBase" id="RU364020"/>
    </source>
</evidence>
<keyword evidence="8 9" id="KW-0325">Glycoprotein</keyword>
<dbReference type="PANTHER" id="PTHR12137">
    <property type="entry name" value="CARBOHYDRATE SULFOTRANSFERASE"/>
    <property type="match status" value="1"/>
</dbReference>
<reference evidence="10" key="2">
    <citation type="submission" date="2023-04" db="EMBL/GenBank/DDBJ databases">
        <authorList>
            <person name="Bu L."/>
            <person name="Lu L."/>
            <person name="Laidemitt M.R."/>
            <person name="Zhang S.M."/>
            <person name="Mutuku M."/>
            <person name="Mkoji G."/>
            <person name="Steinauer M."/>
            <person name="Loker E.S."/>
        </authorList>
    </citation>
    <scope>NUCLEOTIDE SEQUENCE</scope>
    <source>
        <strain evidence="10">KasaAsao</strain>
        <tissue evidence="10">Whole Snail</tissue>
    </source>
</reference>
<dbReference type="GO" id="GO:0000139">
    <property type="term" value="C:Golgi membrane"/>
    <property type="evidence" value="ECO:0007669"/>
    <property type="project" value="UniProtKB-SubCell"/>
</dbReference>
<dbReference type="Pfam" id="PF03567">
    <property type="entry name" value="Sulfotransfer_2"/>
    <property type="match status" value="1"/>
</dbReference>
<evidence type="ECO:0000256" key="2">
    <source>
        <dbReference type="ARBA" id="ARBA00006339"/>
    </source>
</evidence>